<protein>
    <recommendedName>
        <fullName evidence="4 9">Thiopurine S-methyltransferase</fullName>
        <ecNumber evidence="4 9">2.1.1.67</ecNumber>
    </recommendedName>
    <alternativeName>
        <fullName evidence="9">Thiopurine methyltransferase</fullName>
    </alternativeName>
</protein>
<dbReference type="RefSeq" id="WP_280320772.1">
    <property type="nucleotide sequence ID" value="NZ_CP118605.1"/>
</dbReference>
<dbReference type="GO" id="GO:0032259">
    <property type="term" value="P:methylation"/>
    <property type="evidence" value="ECO:0007669"/>
    <property type="project" value="UniProtKB-KW"/>
</dbReference>
<keyword evidence="8 9" id="KW-0949">S-adenosyl-L-methionine</keyword>
<dbReference type="PANTHER" id="PTHR10259">
    <property type="entry name" value="THIOPURINE S-METHYLTRANSFERASE"/>
    <property type="match status" value="1"/>
</dbReference>
<name>A0ABY8NGV3_9GAMM</name>
<evidence type="ECO:0000256" key="8">
    <source>
        <dbReference type="ARBA" id="ARBA00022691"/>
    </source>
</evidence>
<dbReference type="EMBL" id="CP118605">
    <property type="protein sequence ID" value="WGL16952.1"/>
    <property type="molecule type" value="Genomic_DNA"/>
</dbReference>
<evidence type="ECO:0000256" key="5">
    <source>
        <dbReference type="ARBA" id="ARBA00022490"/>
    </source>
</evidence>
<dbReference type="EC" id="2.1.1.67" evidence="4 9"/>
<dbReference type="Gene3D" id="3.40.50.150">
    <property type="entry name" value="Vaccinia Virus protein VP39"/>
    <property type="match status" value="1"/>
</dbReference>
<dbReference type="NCBIfam" id="TIGR03840">
    <property type="entry name" value="TMPT_Se_Te"/>
    <property type="match status" value="1"/>
</dbReference>
<accession>A0ABY8NGV3</accession>
<comment type="similarity">
    <text evidence="3 9">Belongs to the class I-like SAM-binding methyltransferase superfamily. TPMT family.</text>
</comment>
<evidence type="ECO:0000256" key="4">
    <source>
        <dbReference type="ARBA" id="ARBA00011905"/>
    </source>
</evidence>
<comment type="catalytic activity">
    <reaction evidence="1 9">
        <text>S-adenosyl-L-methionine + a thiopurine = S-adenosyl-L-homocysteine + a thiopurine S-methylether.</text>
        <dbReference type="EC" id="2.1.1.67"/>
    </reaction>
</comment>
<dbReference type="SUPFAM" id="SSF53335">
    <property type="entry name" value="S-adenosyl-L-methionine-dependent methyltransferases"/>
    <property type="match status" value="1"/>
</dbReference>
<feature type="binding site" evidence="9">
    <location>
        <position position="66"/>
    </location>
    <ligand>
        <name>S-adenosyl-L-methionine</name>
        <dbReference type="ChEBI" id="CHEBI:59789"/>
    </ligand>
</feature>
<evidence type="ECO:0000256" key="1">
    <source>
        <dbReference type="ARBA" id="ARBA00000903"/>
    </source>
</evidence>
<dbReference type="NCBIfam" id="NF009732">
    <property type="entry name" value="PRK13255.1"/>
    <property type="match status" value="1"/>
</dbReference>
<dbReference type="InterPro" id="IPR008854">
    <property type="entry name" value="TPMT"/>
</dbReference>
<evidence type="ECO:0000256" key="6">
    <source>
        <dbReference type="ARBA" id="ARBA00022603"/>
    </source>
</evidence>
<dbReference type="Proteomes" id="UP001236500">
    <property type="component" value="Chromosome"/>
</dbReference>
<dbReference type="InterPro" id="IPR025835">
    <property type="entry name" value="Thiopurine_S-MeTrfase"/>
</dbReference>
<feature type="binding site" evidence="9">
    <location>
        <position position="123"/>
    </location>
    <ligand>
        <name>S-adenosyl-L-methionine</name>
        <dbReference type="ChEBI" id="CHEBI:59789"/>
    </ligand>
</feature>
<evidence type="ECO:0000313" key="10">
    <source>
        <dbReference type="EMBL" id="WGL16952.1"/>
    </source>
</evidence>
<dbReference type="PIRSF" id="PIRSF023956">
    <property type="entry name" value="Thiopurine_S-methyltransferase"/>
    <property type="match status" value="1"/>
</dbReference>
<keyword evidence="11" id="KW-1185">Reference proteome</keyword>
<dbReference type="GO" id="GO:0008119">
    <property type="term" value="F:thiopurine S-methyltransferase activity"/>
    <property type="evidence" value="ECO:0007669"/>
    <property type="project" value="UniProtKB-EC"/>
</dbReference>
<reference evidence="10 11" key="1">
    <citation type="submission" date="2023-02" db="EMBL/GenBank/DDBJ databases">
        <title>Description and genomic characterization of Microbulbifer bruguierae sp. nov., isolated from the sediment of mangrove plant Bruguiera sexangula.</title>
        <authorList>
            <person name="Long M."/>
        </authorList>
    </citation>
    <scope>NUCLEOTIDE SEQUENCE [LARGE SCALE GENOMIC DNA]</scope>
    <source>
        <strain evidence="10 11">H12</strain>
    </source>
</reference>
<keyword evidence="5 9" id="KW-0963">Cytoplasm</keyword>
<keyword evidence="7 9" id="KW-0808">Transferase</keyword>
<gene>
    <name evidence="10" type="primary">tmpT</name>
    <name evidence="9" type="synonym">tpm</name>
    <name evidence="10" type="ORF">PVT68_01315</name>
</gene>
<evidence type="ECO:0000256" key="2">
    <source>
        <dbReference type="ARBA" id="ARBA00004496"/>
    </source>
</evidence>
<sequence>MEKAFWLDKWQRNEIGFHNSEAHPLLVKHFASLGLAPGARLFLPLCGKTLDICWLLAQGYRVAGAELSEMAVQQLFEELALTPEITEEGQLKRYSAAGLDIFVGDFFHLTWEALGKVDAVYDRAALVALPHRMRIEYAKHLGKLTGCAPQLLISFDYDQSQLPGPPFCVDDDEVQGLYSGEYNLELIDAVDVEGGLKGKVAALEKVWLLQPHVS</sequence>
<evidence type="ECO:0000256" key="3">
    <source>
        <dbReference type="ARBA" id="ARBA00008145"/>
    </source>
</evidence>
<evidence type="ECO:0000256" key="7">
    <source>
        <dbReference type="ARBA" id="ARBA00022679"/>
    </source>
</evidence>
<dbReference type="PROSITE" id="PS51585">
    <property type="entry name" value="SAM_MT_TPMT"/>
    <property type="match status" value="1"/>
</dbReference>
<dbReference type="InterPro" id="IPR029063">
    <property type="entry name" value="SAM-dependent_MTases_sf"/>
</dbReference>
<dbReference type="PANTHER" id="PTHR10259:SF11">
    <property type="entry name" value="THIOPURINE S-METHYLTRANSFERASE"/>
    <property type="match status" value="1"/>
</dbReference>
<feature type="binding site" evidence="9">
    <location>
        <position position="10"/>
    </location>
    <ligand>
        <name>S-adenosyl-L-methionine</name>
        <dbReference type="ChEBI" id="CHEBI:59789"/>
    </ligand>
</feature>
<feature type="binding site" evidence="9">
    <location>
        <position position="45"/>
    </location>
    <ligand>
        <name>S-adenosyl-L-methionine</name>
        <dbReference type="ChEBI" id="CHEBI:59789"/>
    </ligand>
</feature>
<comment type="subcellular location">
    <subcellularLocation>
        <location evidence="2 9">Cytoplasm</location>
    </subcellularLocation>
</comment>
<organism evidence="10 11">
    <name type="scientific">Microbulbifer bruguierae</name>
    <dbReference type="NCBI Taxonomy" id="3029061"/>
    <lineage>
        <taxon>Bacteria</taxon>
        <taxon>Pseudomonadati</taxon>
        <taxon>Pseudomonadota</taxon>
        <taxon>Gammaproteobacteria</taxon>
        <taxon>Cellvibrionales</taxon>
        <taxon>Microbulbiferaceae</taxon>
        <taxon>Microbulbifer</taxon>
    </lineage>
</organism>
<keyword evidence="6 9" id="KW-0489">Methyltransferase</keyword>
<evidence type="ECO:0000256" key="9">
    <source>
        <dbReference type="HAMAP-Rule" id="MF_00812"/>
    </source>
</evidence>
<evidence type="ECO:0000313" key="11">
    <source>
        <dbReference type="Proteomes" id="UP001236500"/>
    </source>
</evidence>
<dbReference type="Pfam" id="PF05724">
    <property type="entry name" value="TPMT"/>
    <property type="match status" value="1"/>
</dbReference>
<proteinExistence type="inferred from homology"/>
<dbReference type="InterPro" id="IPR022474">
    <property type="entry name" value="Thiopur_S-MeTfrase_Se/Te_detox"/>
</dbReference>
<dbReference type="HAMAP" id="MF_00812">
    <property type="entry name" value="Thiopur_methtran"/>
    <property type="match status" value="1"/>
</dbReference>